<dbReference type="InterPro" id="IPR004589">
    <property type="entry name" value="DNA_helicase_ATP-dep_RecQ"/>
</dbReference>
<dbReference type="Gene3D" id="3.40.50.300">
    <property type="entry name" value="P-loop containing nucleotide triphosphate hydrolases"/>
    <property type="match status" value="2"/>
</dbReference>
<dbReference type="GO" id="GO:0046872">
    <property type="term" value="F:metal ion binding"/>
    <property type="evidence" value="ECO:0007669"/>
    <property type="project" value="UniProtKB-KW"/>
</dbReference>
<evidence type="ECO:0000256" key="16">
    <source>
        <dbReference type="NCBIfam" id="TIGR01389"/>
    </source>
</evidence>
<keyword evidence="9" id="KW-0862">Zinc</keyword>
<evidence type="ECO:0000256" key="12">
    <source>
        <dbReference type="ARBA" id="ARBA00023172"/>
    </source>
</evidence>
<dbReference type="GO" id="GO:0006260">
    <property type="term" value="P:DNA replication"/>
    <property type="evidence" value="ECO:0007669"/>
    <property type="project" value="InterPro"/>
</dbReference>
<dbReference type="InterPro" id="IPR032284">
    <property type="entry name" value="RecQ_Zn-bd"/>
</dbReference>
<dbReference type="GO" id="GO:0043138">
    <property type="term" value="F:3'-5' DNA helicase activity"/>
    <property type="evidence" value="ECO:0007669"/>
    <property type="project" value="UniProtKB-EC"/>
</dbReference>
<dbReference type="PROSITE" id="PS51192">
    <property type="entry name" value="HELICASE_ATP_BIND_1"/>
    <property type="match status" value="1"/>
</dbReference>
<dbReference type="EMBL" id="DVOD01000024">
    <property type="protein sequence ID" value="HIU92168.1"/>
    <property type="molecule type" value="Genomic_DNA"/>
</dbReference>
<dbReference type="InterPro" id="IPR010997">
    <property type="entry name" value="HRDC-like_sf"/>
</dbReference>
<dbReference type="SMART" id="SM00487">
    <property type="entry name" value="DEXDc"/>
    <property type="match status" value="1"/>
</dbReference>
<keyword evidence="8 20" id="KW-0347">Helicase</keyword>
<evidence type="ECO:0000313" key="21">
    <source>
        <dbReference type="Proteomes" id="UP000886748"/>
    </source>
</evidence>
<dbReference type="CDD" id="cd17920">
    <property type="entry name" value="DEXHc_RecQ"/>
    <property type="match status" value="1"/>
</dbReference>
<dbReference type="PANTHER" id="PTHR13710">
    <property type="entry name" value="DNA HELICASE RECQ FAMILY MEMBER"/>
    <property type="match status" value="1"/>
</dbReference>
<reference evidence="20" key="1">
    <citation type="submission" date="2020-10" db="EMBL/GenBank/DDBJ databases">
        <authorList>
            <person name="Gilroy R."/>
        </authorList>
    </citation>
    <scope>NUCLEOTIDE SEQUENCE</scope>
    <source>
        <strain evidence="20">CHK154-7741</strain>
    </source>
</reference>
<dbReference type="GO" id="GO:0009378">
    <property type="term" value="F:four-way junction helicase activity"/>
    <property type="evidence" value="ECO:0007669"/>
    <property type="project" value="TreeGrafter"/>
</dbReference>
<evidence type="ECO:0000313" key="20">
    <source>
        <dbReference type="EMBL" id="HIU92168.1"/>
    </source>
</evidence>
<dbReference type="GO" id="GO:0005524">
    <property type="term" value="F:ATP binding"/>
    <property type="evidence" value="ECO:0007669"/>
    <property type="project" value="UniProtKB-KW"/>
</dbReference>
<dbReference type="InterPro" id="IPR001650">
    <property type="entry name" value="Helicase_C-like"/>
</dbReference>
<feature type="domain" description="Helicase C-terminal" evidence="19">
    <location>
        <begin position="220"/>
        <end position="368"/>
    </location>
</feature>
<evidence type="ECO:0000256" key="14">
    <source>
        <dbReference type="ARBA" id="ARBA00023235"/>
    </source>
</evidence>
<evidence type="ECO:0000256" key="13">
    <source>
        <dbReference type="ARBA" id="ARBA00023204"/>
    </source>
</evidence>
<organism evidence="20 21">
    <name type="scientific">Candidatus Limenecus avicola</name>
    <dbReference type="NCBI Taxonomy" id="2840847"/>
    <lineage>
        <taxon>Bacteria</taxon>
        <taxon>Bacillati</taxon>
        <taxon>Bacillota</taxon>
        <taxon>Clostridia</taxon>
        <taxon>Eubacteriales</taxon>
        <taxon>Clostridiaceae</taxon>
        <taxon>Clostridiaceae incertae sedis</taxon>
        <taxon>Candidatus Limenecus</taxon>
    </lineage>
</organism>
<feature type="domain" description="Helicase ATP-binding" evidence="18">
    <location>
        <begin position="31"/>
        <end position="199"/>
    </location>
</feature>
<gene>
    <name evidence="20" type="primary">recQ</name>
    <name evidence="20" type="ORF">IAD26_03420</name>
</gene>
<evidence type="ECO:0000259" key="19">
    <source>
        <dbReference type="PROSITE" id="PS51194"/>
    </source>
</evidence>
<comment type="cofactor">
    <cofactor evidence="1">
        <name>Mg(2+)</name>
        <dbReference type="ChEBI" id="CHEBI:18420"/>
    </cofactor>
</comment>
<dbReference type="Proteomes" id="UP000886748">
    <property type="component" value="Unassembled WGS sequence"/>
</dbReference>
<dbReference type="GO" id="GO:0003677">
    <property type="term" value="F:DNA binding"/>
    <property type="evidence" value="ECO:0007669"/>
    <property type="project" value="UniProtKB-KW"/>
</dbReference>
<dbReference type="GO" id="GO:0030894">
    <property type="term" value="C:replisome"/>
    <property type="evidence" value="ECO:0007669"/>
    <property type="project" value="TreeGrafter"/>
</dbReference>
<dbReference type="SMART" id="SM00956">
    <property type="entry name" value="RQC"/>
    <property type="match status" value="1"/>
</dbReference>
<keyword evidence="13" id="KW-0234">DNA repair</keyword>
<dbReference type="Pfam" id="PF00270">
    <property type="entry name" value="DEAD"/>
    <property type="match status" value="1"/>
</dbReference>
<dbReference type="FunFam" id="3.40.50.300:FF:000156">
    <property type="entry name" value="ATP-dependent DNA helicase recQ"/>
    <property type="match status" value="1"/>
</dbReference>
<comment type="catalytic activity">
    <reaction evidence="15">
        <text>Couples ATP hydrolysis with the unwinding of duplex DNA by translocating in the 3'-5' direction.</text>
        <dbReference type="EC" id="5.6.2.4"/>
    </reaction>
</comment>
<evidence type="ECO:0000256" key="2">
    <source>
        <dbReference type="ARBA" id="ARBA00001947"/>
    </source>
</evidence>
<dbReference type="InterPro" id="IPR011545">
    <property type="entry name" value="DEAD/DEAH_box_helicase_dom"/>
</dbReference>
<dbReference type="EC" id="5.6.2.4" evidence="16"/>
<dbReference type="InterPro" id="IPR002121">
    <property type="entry name" value="HRDC_dom"/>
</dbReference>
<dbReference type="NCBIfam" id="TIGR00614">
    <property type="entry name" value="recQ_fam"/>
    <property type="match status" value="1"/>
</dbReference>
<keyword evidence="14" id="KW-0413">Isomerase</keyword>
<accession>A0A9D1SQL9</accession>
<evidence type="ECO:0000256" key="9">
    <source>
        <dbReference type="ARBA" id="ARBA00022833"/>
    </source>
</evidence>
<proteinExistence type="inferred from homology"/>
<evidence type="ECO:0000256" key="4">
    <source>
        <dbReference type="ARBA" id="ARBA00022723"/>
    </source>
</evidence>
<dbReference type="SMART" id="SM00490">
    <property type="entry name" value="HELICc"/>
    <property type="match status" value="1"/>
</dbReference>
<evidence type="ECO:0000256" key="7">
    <source>
        <dbReference type="ARBA" id="ARBA00022801"/>
    </source>
</evidence>
<sequence length="611" mass="69916">MKDICKKNDPQTVLNKVFGYKNFRKGQKDIIDSILSGKDTLVLMPTGGGKSLCYQIPALCLEGVAIVVSPLIALMQDQVNTLKSLGVKAEFLNSTLSFDESKDIIKKTLNNDLDLLYVSPERLNTESFLDVLQKTKISLFAIDEAHCVSQWGHDFRPEYTQFYMLKDLFPHVTRVALTATADELTRDDIIKNLHMENCTVFISSFDRPNIKYSINIKNKEKQQLLDFIKKEHPDDSGIVYCISRKRVENFSEFLQNEGFKVYPYHAGLSKEVRERNQDRFIKEDGVIMVATIAFGMGIDKPDVRFVCHMDLPKSMEAYYQETGRAGRDGLDSDAWLVYGLGDVVQLRSFINNSNAPDEQKRIEHKKLNSLLAYVETADCRRKVLLDYFNEKYEAPCNNCDTCIHHPETYDATVEIQKILSCIFRVNKSAGRFGFGAAHIIDILQGKETDKILKFGHNKLSTFGIGKETDVFQWQSIIRQLAVMGFVEIDPAHLTISLTPEANDVLRGKKHISLRKDVLRAKEKIKKEKIKKLRLDEFSADYDTDLFKRLKELRLEFARAENLPPYVIFHDKTLLEMVYTKPKTLEDMAEISGVGEHKLQKYGIAFLKVLNS</sequence>
<dbReference type="SMART" id="SM00341">
    <property type="entry name" value="HRDC"/>
    <property type="match status" value="1"/>
</dbReference>
<dbReference type="InterPro" id="IPR036388">
    <property type="entry name" value="WH-like_DNA-bd_sf"/>
</dbReference>
<dbReference type="InterPro" id="IPR044876">
    <property type="entry name" value="HRDC_dom_sf"/>
</dbReference>
<dbReference type="InterPro" id="IPR027417">
    <property type="entry name" value="P-loop_NTPase"/>
</dbReference>
<dbReference type="SUPFAM" id="SSF52540">
    <property type="entry name" value="P-loop containing nucleoside triphosphate hydrolases"/>
    <property type="match status" value="2"/>
</dbReference>
<evidence type="ECO:0000256" key="3">
    <source>
        <dbReference type="ARBA" id="ARBA00005446"/>
    </source>
</evidence>
<keyword evidence="11" id="KW-0238">DNA-binding</keyword>
<evidence type="ECO:0000259" key="18">
    <source>
        <dbReference type="PROSITE" id="PS51192"/>
    </source>
</evidence>
<evidence type="ECO:0000256" key="1">
    <source>
        <dbReference type="ARBA" id="ARBA00001946"/>
    </source>
</evidence>
<dbReference type="GO" id="GO:0006281">
    <property type="term" value="P:DNA repair"/>
    <property type="evidence" value="ECO:0007669"/>
    <property type="project" value="UniProtKB-KW"/>
</dbReference>
<dbReference type="PANTHER" id="PTHR13710:SF105">
    <property type="entry name" value="ATP-DEPENDENT DNA HELICASE Q1"/>
    <property type="match status" value="1"/>
</dbReference>
<dbReference type="PROSITE" id="PS51194">
    <property type="entry name" value="HELICASE_CTER"/>
    <property type="match status" value="1"/>
</dbReference>
<dbReference type="SUPFAM" id="SSF47819">
    <property type="entry name" value="HRDC-like"/>
    <property type="match status" value="1"/>
</dbReference>
<dbReference type="GO" id="GO:0006310">
    <property type="term" value="P:DNA recombination"/>
    <property type="evidence" value="ECO:0007669"/>
    <property type="project" value="UniProtKB-UniRule"/>
</dbReference>
<keyword evidence="5" id="KW-0547">Nucleotide-binding</keyword>
<evidence type="ECO:0000256" key="11">
    <source>
        <dbReference type="ARBA" id="ARBA00023125"/>
    </source>
</evidence>
<evidence type="ECO:0000256" key="6">
    <source>
        <dbReference type="ARBA" id="ARBA00022763"/>
    </source>
</evidence>
<feature type="domain" description="HRDC" evidence="17">
    <location>
        <begin position="539"/>
        <end position="611"/>
    </location>
</feature>
<name>A0A9D1SQL9_9CLOT</name>
<evidence type="ECO:0000256" key="15">
    <source>
        <dbReference type="ARBA" id="ARBA00034617"/>
    </source>
</evidence>
<dbReference type="FunFam" id="3.40.50.300:FF:000296">
    <property type="entry name" value="ATP-dependent DNA helicase RecQ"/>
    <property type="match status" value="1"/>
</dbReference>
<dbReference type="Pfam" id="PF09382">
    <property type="entry name" value="RQC"/>
    <property type="match status" value="1"/>
</dbReference>
<dbReference type="InterPro" id="IPR014001">
    <property type="entry name" value="Helicase_ATP-bd"/>
</dbReference>
<evidence type="ECO:0000259" key="17">
    <source>
        <dbReference type="PROSITE" id="PS50967"/>
    </source>
</evidence>
<dbReference type="InterPro" id="IPR006293">
    <property type="entry name" value="DNA_helicase_ATP-dep_RecQ_bac"/>
</dbReference>
<dbReference type="NCBIfam" id="TIGR01389">
    <property type="entry name" value="recQ"/>
    <property type="match status" value="1"/>
</dbReference>
<dbReference type="Pfam" id="PF00570">
    <property type="entry name" value="HRDC"/>
    <property type="match status" value="1"/>
</dbReference>
<evidence type="ECO:0000256" key="10">
    <source>
        <dbReference type="ARBA" id="ARBA00022840"/>
    </source>
</evidence>
<keyword evidence="7 20" id="KW-0378">Hydrolase</keyword>
<dbReference type="InterPro" id="IPR018982">
    <property type="entry name" value="RQC_domain"/>
</dbReference>
<comment type="similarity">
    <text evidence="3">Belongs to the helicase family. RecQ subfamily.</text>
</comment>
<keyword evidence="12" id="KW-0233">DNA recombination</keyword>
<dbReference type="Gene3D" id="1.10.150.80">
    <property type="entry name" value="HRDC domain"/>
    <property type="match status" value="1"/>
</dbReference>
<dbReference type="AlphaFoldDB" id="A0A9D1SQL9"/>
<dbReference type="Pfam" id="PF00271">
    <property type="entry name" value="Helicase_C"/>
    <property type="match status" value="1"/>
</dbReference>
<dbReference type="GO" id="GO:0016787">
    <property type="term" value="F:hydrolase activity"/>
    <property type="evidence" value="ECO:0007669"/>
    <property type="project" value="UniProtKB-KW"/>
</dbReference>
<dbReference type="GO" id="GO:0005737">
    <property type="term" value="C:cytoplasm"/>
    <property type="evidence" value="ECO:0007669"/>
    <property type="project" value="TreeGrafter"/>
</dbReference>
<keyword evidence="10" id="KW-0067">ATP-binding</keyword>
<evidence type="ECO:0000256" key="5">
    <source>
        <dbReference type="ARBA" id="ARBA00022741"/>
    </source>
</evidence>
<keyword evidence="4" id="KW-0479">Metal-binding</keyword>
<dbReference type="Pfam" id="PF16124">
    <property type="entry name" value="RecQ_Zn_bind"/>
    <property type="match status" value="1"/>
</dbReference>
<reference evidence="20" key="2">
    <citation type="journal article" date="2021" name="PeerJ">
        <title>Extensive microbial diversity within the chicken gut microbiome revealed by metagenomics and culture.</title>
        <authorList>
            <person name="Gilroy R."/>
            <person name="Ravi A."/>
            <person name="Getino M."/>
            <person name="Pursley I."/>
            <person name="Horton D.L."/>
            <person name="Alikhan N.F."/>
            <person name="Baker D."/>
            <person name="Gharbi K."/>
            <person name="Hall N."/>
            <person name="Watson M."/>
            <person name="Adriaenssens E.M."/>
            <person name="Foster-Nyarko E."/>
            <person name="Jarju S."/>
            <person name="Secka A."/>
            <person name="Antonio M."/>
            <person name="Oren A."/>
            <person name="Chaudhuri R.R."/>
            <person name="La Ragione R."/>
            <person name="Hildebrand F."/>
            <person name="Pallen M.J."/>
        </authorList>
    </citation>
    <scope>NUCLEOTIDE SEQUENCE</scope>
    <source>
        <strain evidence="20">CHK154-7741</strain>
    </source>
</reference>
<evidence type="ECO:0000256" key="8">
    <source>
        <dbReference type="ARBA" id="ARBA00022806"/>
    </source>
</evidence>
<dbReference type="GO" id="GO:0043590">
    <property type="term" value="C:bacterial nucleoid"/>
    <property type="evidence" value="ECO:0007669"/>
    <property type="project" value="TreeGrafter"/>
</dbReference>
<comment type="caution">
    <text evidence="20">The sequence shown here is derived from an EMBL/GenBank/DDBJ whole genome shotgun (WGS) entry which is preliminary data.</text>
</comment>
<protein>
    <recommendedName>
        <fullName evidence="16">DNA helicase RecQ</fullName>
        <ecNumber evidence="16">5.6.2.4</ecNumber>
    </recommendedName>
</protein>
<dbReference type="Gene3D" id="1.10.10.10">
    <property type="entry name" value="Winged helix-like DNA-binding domain superfamily/Winged helix DNA-binding domain"/>
    <property type="match status" value="1"/>
</dbReference>
<dbReference type="PROSITE" id="PS50967">
    <property type="entry name" value="HRDC"/>
    <property type="match status" value="1"/>
</dbReference>
<dbReference type="CDD" id="cd18794">
    <property type="entry name" value="SF2_C_RecQ"/>
    <property type="match status" value="1"/>
</dbReference>
<comment type="cofactor">
    <cofactor evidence="2">
        <name>Zn(2+)</name>
        <dbReference type="ChEBI" id="CHEBI:29105"/>
    </cofactor>
</comment>
<keyword evidence="6" id="KW-0227">DNA damage</keyword>
<dbReference type="GO" id="GO:0009432">
    <property type="term" value="P:SOS response"/>
    <property type="evidence" value="ECO:0007669"/>
    <property type="project" value="UniProtKB-UniRule"/>
</dbReference>